<dbReference type="Proteomes" id="UP000183192">
    <property type="component" value="Unassembled WGS sequence"/>
</dbReference>
<evidence type="ECO:0000256" key="1">
    <source>
        <dbReference type="SAM" id="MobiDB-lite"/>
    </source>
</evidence>
<gene>
    <name evidence="3" type="ORF">AUJ27_02040</name>
</gene>
<evidence type="ECO:0000313" key="3">
    <source>
        <dbReference type="EMBL" id="OIO07669.1"/>
    </source>
</evidence>
<comment type="caution">
    <text evidence="3">The sequence shown here is derived from an EMBL/GenBank/DDBJ whole genome shotgun (WGS) entry which is preliminary data.</text>
</comment>
<dbReference type="AlphaFoldDB" id="A0A1J4TA26"/>
<accession>A0A1J4TA26</accession>
<evidence type="ECO:0000313" key="4">
    <source>
        <dbReference type="Proteomes" id="UP000183192"/>
    </source>
</evidence>
<sequence length="72" mass="7828">MARWRIAGTKKHGGAEKRAGKNFPSPDPFPFLPALFFGGAGALPPIVAFKFFVLNSFSLTPCLWQASPCFVD</sequence>
<organism evidence="3 4">
    <name type="scientific">Candidatus Falkowbacteria bacterium CG1_02_37_44</name>
    <dbReference type="NCBI Taxonomy" id="1805146"/>
    <lineage>
        <taxon>Bacteria</taxon>
        <taxon>Candidatus Falkowiibacteriota</taxon>
    </lineage>
</organism>
<feature type="transmembrane region" description="Helical" evidence="2">
    <location>
        <begin position="31"/>
        <end position="53"/>
    </location>
</feature>
<feature type="region of interest" description="Disordered" evidence="1">
    <location>
        <begin position="1"/>
        <end position="22"/>
    </location>
</feature>
<keyword evidence="2" id="KW-1133">Transmembrane helix</keyword>
<proteinExistence type="predicted"/>
<dbReference type="STRING" id="1805146.AUJ27_02040"/>
<keyword evidence="2" id="KW-0812">Transmembrane</keyword>
<evidence type="ECO:0000256" key="2">
    <source>
        <dbReference type="SAM" id="Phobius"/>
    </source>
</evidence>
<dbReference type="EMBL" id="MNUU01000038">
    <property type="protein sequence ID" value="OIO07669.1"/>
    <property type="molecule type" value="Genomic_DNA"/>
</dbReference>
<reference evidence="3 4" key="1">
    <citation type="journal article" date="2016" name="Environ. Microbiol.">
        <title>Genomic resolution of a cold subsurface aquifer community provides metabolic insights for novel microbes adapted to high CO concentrations.</title>
        <authorList>
            <person name="Probst A.J."/>
            <person name="Castelle C.J."/>
            <person name="Singh A."/>
            <person name="Brown C.T."/>
            <person name="Anantharaman K."/>
            <person name="Sharon I."/>
            <person name="Hug L.A."/>
            <person name="Burstein D."/>
            <person name="Emerson J.B."/>
            <person name="Thomas B.C."/>
            <person name="Banfield J.F."/>
        </authorList>
    </citation>
    <scope>NUCLEOTIDE SEQUENCE [LARGE SCALE GENOMIC DNA]</scope>
    <source>
        <strain evidence="3">CG1_02_37_44</strain>
    </source>
</reference>
<name>A0A1J4TA26_9BACT</name>
<protein>
    <submittedName>
        <fullName evidence="3">Uncharacterized protein</fullName>
    </submittedName>
</protein>
<keyword evidence="2" id="KW-0472">Membrane</keyword>